<evidence type="ECO:0000256" key="4">
    <source>
        <dbReference type="ARBA" id="ARBA00024732"/>
    </source>
</evidence>
<dbReference type="InterPro" id="IPR045864">
    <property type="entry name" value="aa-tRNA-synth_II/BPL/LPL"/>
</dbReference>
<feature type="site" description="Lowers pKa of active site Cys" evidence="8">
    <location>
        <position position="130"/>
    </location>
</feature>
<evidence type="ECO:0000256" key="7">
    <source>
        <dbReference type="PIRSR" id="PIRSR016262-2"/>
    </source>
</evidence>
<dbReference type="UniPathway" id="UPA00538">
    <property type="reaction ID" value="UER00592"/>
</dbReference>
<dbReference type="EC" id="2.3.1.181" evidence="5"/>
<evidence type="ECO:0000256" key="2">
    <source>
        <dbReference type="ARBA" id="ARBA00022679"/>
    </source>
</evidence>
<comment type="caution">
    <text evidence="10">The sequence shown here is derived from an EMBL/GenBank/DDBJ whole genome shotgun (WGS) entry which is preliminary data.</text>
</comment>
<dbReference type="SUPFAM" id="SSF55681">
    <property type="entry name" value="Class II aaRS and biotin synthetases"/>
    <property type="match status" value="1"/>
</dbReference>
<organism evidence="10 11">
    <name type="scientific">SAR86 cluster bacterium</name>
    <dbReference type="NCBI Taxonomy" id="2030880"/>
    <lineage>
        <taxon>Bacteria</taxon>
        <taxon>Pseudomonadati</taxon>
        <taxon>Pseudomonadota</taxon>
        <taxon>Gammaproteobacteria</taxon>
        <taxon>SAR86 cluster</taxon>
    </lineage>
</organism>
<dbReference type="InterPro" id="IPR004143">
    <property type="entry name" value="BPL_LPL_catalytic"/>
</dbReference>
<dbReference type="PANTHER" id="PTHR10993">
    <property type="entry name" value="OCTANOYLTRANSFERASE"/>
    <property type="match status" value="1"/>
</dbReference>
<dbReference type="PIRSF" id="PIRSF016262">
    <property type="entry name" value="LPLase"/>
    <property type="match status" value="1"/>
</dbReference>
<dbReference type="PROSITE" id="PS01313">
    <property type="entry name" value="LIPB"/>
    <property type="match status" value="1"/>
</dbReference>
<keyword evidence="2 5" id="KW-0808">Transferase</keyword>
<comment type="catalytic activity">
    <reaction evidence="5">
        <text>octanoyl-[ACP] + L-lysyl-[protein] = N(6)-octanoyl-L-lysyl-[protein] + holo-[ACP] + H(+)</text>
        <dbReference type="Rhea" id="RHEA:17665"/>
        <dbReference type="Rhea" id="RHEA-COMP:9636"/>
        <dbReference type="Rhea" id="RHEA-COMP:9685"/>
        <dbReference type="Rhea" id="RHEA-COMP:9752"/>
        <dbReference type="Rhea" id="RHEA-COMP:9928"/>
        <dbReference type="ChEBI" id="CHEBI:15378"/>
        <dbReference type="ChEBI" id="CHEBI:29969"/>
        <dbReference type="ChEBI" id="CHEBI:64479"/>
        <dbReference type="ChEBI" id="CHEBI:78463"/>
        <dbReference type="ChEBI" id="CHEBI:78809"/>
        <dbReference type="EC" id="2.3.1.181"/>
    </reaction>
</comment>
<evidence type="ECO:0000256" key="1">
    <source>
        <dbReference type="ARBA" id="ARBA00004821"/>
    </source>
</evidence>
<name>A0A520MXL3_9GAMM</name>
<dbReference type="InterPro" id="IPR000544">
    <property type="entry name" value="Octanoyltransferase"/>
</dbReference>
<dbReference type="NCBIfam" id="TIGR00214">
    <property type="entry name" value="lipB"/>
    <property type="match status" value="1"/>
</dbReference>
<dbReference type="PROSITE" id="PS51733">
    <property type="entry name" value="BPL_LPL_CATALYTIC"/>
    <property type="match status" value="1"/>
</dbReference>
<feature type="binding site" evidence="7">
    <location>
        <begin position="146"/>
        <end position="148"/>
    </location>
    <ligand>
        <name>substrate</name>
    </ligand>
</feature>
<evidence type="ECO:0000259" key="9">
    <source>
        <dbReference type="PROSITE" id="PS51733"/>
    </source>
</evidence>
<evidence type="ECO:0000256" key="3">
    <source>
        <dbReference type="ARBA" id="ARBA00023315"/>
    </source>
</evidence>
<comment type="pathway">
    <text evidence="1 5">Protein modification; protein lipoylation via endogenous pathway; protein N(6)-(lipoyl)lysine from octanoyl-[acyl-carrier-protein]: step 1/2.</text>
</comment>
<accession>A0A520MXL3</accession>
<dbReference type="EMBL" id="SHBE01000008">
    <property type="protein sequence ID" value="RZO25926.1"/>
    <property type="molecule type" value="Genomic_DNA"/>
</dbReference>
<evidence type="ECO:0000256" key="8">
    <source>
        <dbReference type="PIRSR" id="PIRSR016262-3"/>
    </source>
</evidence>
<keyword evidence="3 5" id="KW-0012">Acyltransferase</keyword>
<feature type="domain" description="BPL/LPL catalytic" evidence="9">
    <location>
        <begin position="27"/>
        <end position="199"/>
    </location>
</feature>
<feature type="active site" description="Acyl-thioester intermediate" evidence="6">
    <location>
        <position position="164"/>
    </location>
</feature>
<dbReference type="GO" id="GO:0033819">
    <property type="term" value="F:lipoyl(octanoyl) transferase activity"/>
    <property type="evidence" value="ECO:0007669"/>
    <property type="project" value="UniProtKB-EC"/>
</dbReference>
<feature type="binding site" evidence="7">
    <location>
        <begin position="133"/>
        <end position="135"/>
    </location>
    <ligand>
        <name>substrate</name>
    </ligand>
</feature>
<dbReference type="InterPro" id="IPR020605">
    <property type="entry name" value="Octanoyltransferase_CS"/>
</dbReference>
<dbReference type="Pfam" id="PF21948">
    <property type="entry name" value="LplA-B_cat"/>
    <property type="match status" value="1"/>
</dbReference>
<sequence>MKTEFINRGTIEYQKCLEEMLELVKSKPQNHVVWYLEHPPVFTLGISEKEIEENLDSNPPIFKTDRGGKITYHGLGQTVFYFILNLKKTSFKPSEVTKTILTYTSNVLSELKLDHKINVDDPGIYVEGEKLASIGMRIKNHFSYHGISINYDTNLKEFNSINPCGLEVRACNLCNYIDIKKDKFTNMLIRAYKQMLQDR</sequence>
<dbReference type="Proteomes" id="UP000315825">
    <property type="component" value="Unassembled WGS sequence"/>
</dbReference>
<proteinExistence type="inferred from homology"/>
<comment type="function">
    <text evidence="4 5">Catalyzes the transfer of endogenously produced octanoic acid from octanoyl-acyl-carrier-protein onto the lipoyl domains of lipoate-dependent enzymes. Lipoyl-ACP can also act as a substrate although octanoyl-ACP is likely to be the physiological substrate.</text>
</comment>
<dbReference type="GO" id="GO:0009249">
    <property type="term" value="P:protein lipoylation"/>
    <property type="evidence" value="ECO:0007669"/>
    <property type="project" value="InterPro"/>
</dbReference>
<reference evidence="10 11" key="1">
    <citation type="submission" date="2019-02" db="EMBL/GenBank/DDBJ databases">
        <title>Prokaryotic population dynamics and viral predation in marine succession experiment using metagenomics: the confinement effect.</title>
        <authorList>
            <person name="Haro-Moreno J.M."/>
            <person name="Rodriguez-Valera F."/>
            <person name="Lopez-Perez M."/>
        </authorList>
    </citation>
    <scope>NUCLEOTIDE SEQUENCE [LARGE SCALE GENOMIC DNA]</scope>
    <source>
        <strain evidence="10">MED-G159</strain>
    </source>
</reference>
<feature type="binding site" evidence="7">
    <location>
        <begin position="66"/>
        <end position="73"/>
    </location>
    <ligand>
        <name>substrate</name>
    </ligand>
</feature>
<evidence type="ECO:0000256" key="6">
    <source>
        <dbReference type="PIRSR" id="PIRSR016262-1"/>
    </source>
</evidence>
<gene>
    <name evidence="10" type="primary">lipB</name>
    <name evidence="10" type="ORF">EVA92_04215</name>
</gene>
<protein>
    <recommendedName>
        <fullName evidence="5">Octanoyltransferase</fullName>
        <ecNumber evidence="5">2.3.1.181</ecNumber>
    </recommendedName>
</protein>
<dbReference type="PANTHER" id="PTHR10993:SF7">
    <property type="entry name" value="LIPOYLTRANSFERASE 2, MITOCHONDRIAL-RELATED"/>
    <property type="match status" value="1"/>
</dbReference>
<dbReference type="AlphaFoldDB" id="A0A520MXL3"/>
<comment type="similarity">
    <text evidence="5">Belongs to the LipB family.</text>
</comment>
<evidence type="ECO:0000313" key="10">
    <source>
        <dbReference type="EMBL" id="RZO25926.1"/>
    </source>
</evidence>
<evidence type="ECO:0000313" key="11">
    <source>
        <dbReference type="Proteomes" id="UP000315825"/>
    </source>
</evidence>
<dbReference type="Gene3D" id="3.30.930.10">
    <property type="entry name" value="Bira Bifunctional Protein, Domain 2"/>
    <property type="match status" value="1"/>
</dbReference>
<evidence type="ECO:0000256" key="5">
    <source>
        <dbReference type="PIRNR" id="PIRNR016262"/>
    </source>
</evidence>